<dbReference type="PANTHER" id="PTHR30349">
    <property type="entry name" value="PHAGE INTEGRASE-RELATED"/>
    <property type="match status" value="1"/>
</dbReference>
<name>A0ABU9BW33_9BURK</name>
<dbReference type="InterPro" id="IPR022169">
    <property type="entry name" value="DUF3701"/>
</dbReference>
<accession>A0ABU9BW33</accession>
<comment type="caution">
    <text evidence="8">The sequence shown here is derived from an EMBL/GenBank/DDBJ whole genome shotgun (WGS) entry which is preliminary data.</text>
</comment>
<keyword evidence="9" id="KW-1185">Reference proteome</keyword>
<evidence type="ECO:0000256" key="2">
    <source>
        <dbReference type="ARBA" id="ARBA00022908"/>
    </source>
</evidence>
<comment type="similarity">
    <text evidence="1">Belongs to the 'phage' integrase family.</text>
</comment>
<dbReference type="CDD" id="cd00397">
    <property type="entry name" value="DNA_BRE_C"/>
    <property type="match status" value="1"/>
</dbReference>
<evidence type="ECO:0000256" key="1">
    <source>
        <dbReference type="ARBA" id="ARBA00008857"/>
    </source>
</evidence>
<evidence type="ECO:0000256" key="3">
    <source>
        <dbReference type="ARBA" id="ARBA00023125"/>
    </source>
</evidence>
<gene>
    <name evidence="8" type="ORF">AACH06_25420</name>
</gene>
<sequence length="600" mass="66308">MSHTYVRRLGPAHFSHLRAVVEGLPIEDSAARYLAADSRPAARAAHAEVVQLLRAVARRHCGSAWRLIGLTVTVPQSERPTFDQWIASKAIDVDDWGEQELIEQYEADCPADEQERRRVHRALGLREKQLQLLKDLEPVAAQTPAPSDLIEDWFDSLTAERLQRGGLLRLDELRRRIARGGRWYAYLPAIGATKASRIVNYLDLLLPDAQPSSPSSVQQYASAIARQSPGAGALQEQLSGRHGLNRCPRKPGGITADDDLAAIDAFIDAKAGTVDDKQHRPDTAKAYRTNCNRLLLWCIAERNKPLSSMNADDCAAFKQFLSNIPEHWIGRRRARYGATGWTPFAGQLSIVSQQHALSIVGALFRWLTDAGYLAANPWPLVNTRLGDDPRLSELDSRAFTPEAWEAVLSYVKRQAPSPAQARTEFAMEFVEAVGLRAAELVSAVLGQFTQRQPESWAMQVHGKGALNRVVSVPPQAVRALNRYLEARGLPPLGQAPAHIPLVASVDDPLSPVSYRALYDSLKAWFRRGVVASSLSPSLRDTALRATPHWLRHTCGTRSLERGVPLAAVQGQFGHAKPETTMRYAKVQLDQRQDAFGAAFS</sequence>
<evidence type="ECO:0000313" key="9">
    <source>
        <dbReference type="Proteomes" id="UP001371218"/>
    </source>
</evidence>
<reference evidence="8 9" key="1">
    <citation type="submission" date="2024-04" db="EMBL/GenBank/DDBJ databases">
        <title>Novel species of the genus Ideonella isolated from streams.</title>
        <authorList>
            <person name="Lu H."/>
        </authorList>
    </citation>
    <scope>NUCLEOTIDE SEQUENCE [LARGE SCALE GENOMIC DNA]</scope>
    <source>
        <strain evidence="8 9">DXS29W</strain>
    </source>
</reference>
<evidence type="ECO:0000313" key="8">
    <source>
        <dbReference type="EMBL" id="MEK8034180.1"/>
    </source>
</evidence>
<dbReference type="InterPro" id="IPR013762">
    <property type="entry name" value="Integrase-like_cat_sf"/>
</dbReference>
<feature type="domain" description="Core-binding (CB)" evidence="7">
    <location>
        <begin position="257"/>
        <end position="368"/>
    </location>
</feature>
<dbReference type="PROSITE" id="PS51898">
    <property type="entry name" value="TYR_RECOMBINASE"/>
    <property type="match status" value="1"/>
</dbReference>
<dbReference type="EMBL" id="JBBUTG010000026">
    <property type="protein sequence ID" value="MEK8034180.1"/>
    <property type="molecule type" value="Genomic_DNA"/>
</dbReference>
<dbReference type="InterPro" id="IPR044068">
    <property type="entry name" value="CB"/>
</dbReference>
<organism evidence="8 9">
    <name type="scientific">Ideonella lacteola</name>
    <dbReference type="NCBI Taxonomy" id="2984193"/>
    <lineage>
        <taxon>Bacteria</taxon>
        <taxon>Pseudomonadati</taxon>
        <taxon>Pseudomonadota</taxon>
        <taxon>Betaproteobacteria</taxon>
        <taxon>Burkholderiales</taxon>
        <taxon>Sphaerotilaceae</taxon>
        <taxon>Ideonella</taxon>
    </lineage>
</organism>
<dbReference type="InterPro" id="IPR050090">
    <property type="entry name" value="Tyrosine_recombinase_XerCD"/>
</dbReference>
<evidence type="ECO:0000259" key="6">
    <source>
        <dbReference type="PROSITE" id="PS51898"/>
    </source>
</evidence>
<keyword evidence="4" id="KW-0233">DNA recombination</keyword>
<dbReference type="Gene3D" id="1.10.443.10">
    <property type="entry name" value="Intergrase catalytic core"/>
    <property type="match status" value="1"/>
</dbReference>
<evidence type="ECO:0000256" key="4">
    <source>
        <dbReference type="ARBA" id="ARBA00023172"/>
    </source>
</evidence>
<dbReference type="RefSeq" id="WP_341428608.1">
    <property type="nucleotide sequence ID" value="NZ_JBBUTG010000026.1"/>
</dbReference>
<feature type="domain" description="Tyr recombinase" evidence="6">
    <location>
        <begin position="394"/>
        <end position="596"/>
    </location>
</feature>
<evidence type="ECO:0000256" key="5">
    <source>
        <dbReference type="PROSITE-ProRule" id="PRU01248"/>
    </source>
</evidence>
<evidence type="ECO:0000259" key="7">
    <source>
        <dbReference type="PROSITE" id="PS51900"/>
    </source>
</evidence>
<dbReference type="Proteomes" id="UP001371218">
    <property type="component" value="Unassembled WGS sequence"/>
</dbReference>
<dbReference type="PANTHER" id="PTHR30349:SF41">
    <property type="entry name" value="INTEGRASE_RECOMBINASE PROTEIN MJ0367-RELATED"/>
    <property type="match status" value="1"/>
</dbReference>
<dbReference type="SUPFAM" id="SSF56349">
    <property type="entry name" value="DNA breaking-rejoining enzymes"/>
    <property type="match status" value="1"/>
</dbReference>
<keyword evidence="3 5" id="KW-0238">DNA-binding</keyword>
<dbReference type="PROSITE" id="PS51900">
    <property type="entry name" value="CB"/>
    <property type="match status" value="1"/>
</dbReference>
<protein>
    <submittedName>
        <fullName evidence="8">Tyrosine-type recombinase/integrase</fullName>
    </submittedName>
</protein>
<dbReference type="InterPro" id="IPR011010">
    <property type="entry name" value="DNA_brk_join_enz"/>
</dbReference>
<dbReference type="InterPro" id="IPR002104">
    <property type="entry name" value="Integrase_catalytic"/>
</dbReference>
<dbReference type="Gene3D" id="1.10.150.130">
    <property type="match status" value="1"/>
</dbReference>
<dbReference type="InterPro" id="IPR010998">
    <property type="entry name" value="Integrase_recombinase_N"/>
</dbReference>
<keyword evidence="2" id="KW-0229">DNA integration</keyword>
<proteinExistence type="inferred from homology"/>
<dbReference type="Pfam" id="PF00589">
    <property type="entry name" value="Phage_integrase"/>
    <property type="match status" value="1"/>
</dbReference>
<dbReference type="Pfam" id="PF12482">
    <property type="entry name" value="DUF3701"/>
    <property type="match status" value="1"/>
</dbReference>